<evidence type="ECO:0000313" key="1">
    <source>
        <dbReference type="EMBL" id="VDP01081.1"/>
    </source>
</evidence>
<reference evidence="3" key="1">
    <citation type="submission" date="2016-06" db="UniProtKB">
        <authorList>
            <consortium name="WormBaseParasite"/>
        </authorList>
    </citation>
    <scope>IDENTIFICATION</scope>
</reference>
<evidence type="ECO:0000313" key="3">
    <source>
        <dbReference type="WBParaSite" id="SCUD_0000613001-mRNA-1"/>
    </source>
</evidence>
<dbReference type="Proteomes" id="UP000279833">
    <property type="component" value="Unassembled WGS sequence"/>
</dbReference>
<organism evidence="3">
    <name type="scientific">Schistosoma curassoni</name>
    <dbReference type="NCBI Taxonomy" id="6186"/>
    <lineage>
        <taxon>Eukaryota</taxon>
        <taxon>Metazoa</taxon>
        <taxon>Spiralia</taxon>
        <taxon>Lophotrochozoa</taxon>
        <taxon>Platyhelminthes</taxon>
        <taxon>Trematoda</taxon>
        <taxon>Digenea</taxon>
        <taxon>Strigeidida</taxon>
        <taxon>Schistosomatoidea</taxon>
        <taxon>Schistosomatidae</taxon>
        <taxon>Schistosoma</taxon>
    </lineage>
</organism>
<accession>A0A183JTU0</accession>
<proteinExistence type="predicted"/>
<sequence>MSWKSITNQPTNCLYQTISQKDNQIHSLCSQLADIERKSLLYKEERDKLASERNLLCEDLERLLTRRQVSWLIHMYPN</sequence>
<dbReference type="WBParaSite" id="SCUD_0000613001-mRNA-1">
    <property type="protein sequence ID" value="SCUD_0000613001-mRNA-1"/>
    <property type="gene ID" value="SCUD_0000613001"/>
</dbReference>
<evidence type="ECO:0000313" key="2">
    <source>
        <dbReference type="Proteomes" id="UP000279833"/>
    </source>
</evidence>
<keyword evidence="2" id="KW-1185">Reference proteome</keyword>
<gene>
    <name evidence="1" type="ORF">SCUD_LOCUS6130</name>
</gene>
<protein>
    <submittedName>
        <fullName evidence="1 3">Uncharacterized protein</fullName>
    </submittedName>
</protein>
<name>A0A183JTU0_9TREM</name>
<dbReference type="AlphaFoldDB" id="A0A183JTU0"/>
<dbReference type="EMBL" id="UZAK01012184">
    <property type="protein sequence ID" value="VDP01081.1"/>
    <property type="molecule type" value="Genomic_DNA"/>
</dbReference>
<reference evidence="1 2" key="2">
    <citation type="submission" date="2018-11" db="EMBL/GenBank/DDBJ databases">
        <authorList>
            <consortium name="Pathogen Informatics"/>
        </authorList>
    </citation>
    <scope>NUCLEOTIDE SEQUENCE [LARGE SCALE GENOMIC DNA]</scope>
    <source>
        <strain evidence="1">Dakar</strain>
        <strain evidence="2">Dakar, Senegal</strain>
    </source>
</reference>